<dbReference type="InterPro" id="IPR011050">
    <property type="entry name" value="Pectin_lyase_fold/virulence"/>
</dbReference>
<comment type="caution">
    <text evidence="1">The sequence shown here is derived from an EMBL/GenBank/DDBJ whole genome shotgun (WGS) entry which is preliminary data.</text>
</comment>
<evidence type="ECO:0000313" key="2">
    <source>
        <dbReference type="Proteomes" id="UP000179797"/>
    </source>
</evidence>
<keyword evidence="2" id="KW-1185">Reference proteome</keyword>
<dbReference type="InterPro" id="IPR059226">
    <property type="entry name" value="Choice_anch_Q_dom"/>
</dbReference>
<dbReference type="NCBIfam" id="NF041518">
    <property type="entry name" value="choice_anch_Q"/>
    <property type="match status" value="1"/>
</dbReference>
<dbReference type="RefSeq" id="WP_044228434.1">
    <property type="nucleotide sequence ID" value="NZ_JRYR02000001.1"/>
</dbReference>
<gene>
    <name evidence="1" type="ORF">NH26_15955</name>
</gene>
<evidence type="ECO:0000313" key="1">
    <source>
        <dbReference type="EMBL" id="OHX67728.1"/>
    </source>
</evidence>
<name>A0A1S1Z368_FLAPC</name>
<dbReference type="PROSITE" id="PS51257">
    <property type="entry name" value="PROKAR_LIPOPROTEIN"/>
    <property type="match status" value="1"/>
</dbReference>
<reference evidence="1 2" key="1">
    <citation type="journal article" date="2012" name="Int. J. Syst. Evol. Microbiol.">
        <title>Flammeovirga pacifica sp. nov., isolated from deep-sea sediment.</title>
        <authorList>
            <person name="Xu H."/>
            <person name="Fu Y."/>
            <person name="Yang N."/>
            <person name="Ding Z."/>
            <person name="Lai Q."/>
            <person name="Zeng R."/>
        </authorList>
    </citation>
    <scope>NUCLEOTIDE SEQUENCE [LARGE SCALE GENOMIC DNA]</scope>
    <source>
        <strain evidence="2">DSM 24597 / LMG 26175 / WPAGA1</strain>
    </source>
</reference>
<accession>A0A1S1Z368</accession>
<dbReference type="EMBL" id="JRYR02000001">
    <property type="protein sequence ID" value="OHX67728.1"/>
    <property type="molecule type" value="Genomic_DNA"/>
</dbReference>
<protein>
    <recommendedName>
        <fullName evidence="3">Right handed beta helix domain-containing protein</fullName>
    </recommendedName>
</protein>
<sequence>MKSLSLYIGTLLLLLIGCTPDDEVISTDPSFRLAFSADTVFFDTLFTTKEDEGIDMRSVTQRFTVYNSSENAVNISEISLNDPNSVYSILVNGQREEIINNTLLRGGDSMLVLTEANVPYQDENDVRELNADISFFTNGTRQSVQLNAFAEDPLYISGGAILVGNVTWQKGRPYVITDSLYVSENSTLTAEAGTRIIFDNEAKIAVSGSLQLLGTPQDTIRLESIRLDGQYENAPGQWDGLFFDSLSKNNIIHGALIRNARVGILMYHNDNDDVIDLDIEGTTIRNMSQVGVAITNADVRIVNTIISHTLSYAYAHASGGKCDFLYNTVVNSNTGFFRENPSVAFESTNEPIELNMINNIIWGNLSNEIVITEGVNNSITNNILKTISDQYDPENNLINIDPYFKSPYTYNFDLADDSPARSAGIDINGITIDQRGNERLSPPDIGALQWIQETDSE</sequence>
<dbReference type="STRING" id="915059.NH26_15955"/>
<dbReference type="Proteomes" id="UP000179797">
    <property type="component" value="Unassembled WGS sequence"/>
</dbReference>
<organism evidence="1 2">
    <name type="scientific">Flammeovirga pacifica</name>
    <dbReference type="NCBI Taxonomy" id="915059"/>
    <lineage>
        <taxon>Bacteria</taxon>
        <taxon>Pseudomonadati</taxon>
        <taxon>Bacteroidota</taxon>
        <taxon>Cytophagia</taxon>
        <taxon>Cytophagales</taxon>
        <taxon>Flammeovirgaceae</taxon>
        <taxon>Flammeovirga</taxon>
    </lineage>
</organism>
<dbReference type="OrthoDB" id="1111178at2"/>
<evidence type="ECO:0008006" key="3">
    <source>
        <dbReference type="Google" id="ProtNLM"/>
    </source>
</evidence>
<dbReference type="SUPFAM" id="SSF51126">
    <property type="entry name" value="Pectin lyase-like"/>
    <property type="match status" value="1"/>
</dbReference>
<proteinExistence type="predicted"/>
<dbReference type="AlphaFoldDB" id="A0A1S1Z368"/>